<dbReference type="Gene3D" id="2.130.10.10">
    <property type="entry name" value="YVTN repeat-like/Quinoprotein amine dehydrogenase"/>
    <property type="match status" value="2"/>
</dbReference>
<dbReference type="InterPro" id="IPR015943">
    <property type="entry name" value="WD40/YVTN_repeat-like_dom_sf"/>
</dbReference>
<reference evidence="2 3" key="1">
    <citation type="submission" date="2016-03" db="EMBL/GenBank/DDBJ databases">
        <title>Whole genome sequencing of Grifola frondosa 9006-11.</title>
        <authorList>
            <person name="Min B."/>
            <person name="Park H."/>
            <person name="Kim J.-G."/>
            <person name="Cho H."/>
            <person name="Oh Y.-L."/>
            <person name="Kong W.-S."/>
            <person name="Choi I.-G."/>
        </authorList>
    </citation>
    <scope>NUCLEOTIDE SEQUENCE [LARGE SCALE GENOMIC DNA]</scope>
    <source>
        <strain evidence="2 3">9006-11</strain>
    </source>
</reference>
<dbReference type="SMART" id="SM00320">
    <property type="entry name" value="WD40"/>
    <property type="match status" value="5"/>
</dbReference>
<name>A0A1C7MD76_GRIFR</name>
<protein>
    <submittedName>
        <fullName evidence="2">Vegetative incompatibility protein HET-E-1</fullName>
    </submittedName>
</protein>
<dbReference type="Pfam" id="PF23726">
    <property type="entry name" value="Beta-prop_RSE1_2nd"/>
    <property type="match status" value="1"/>
</dbReference>
<dbReference type="Pfam" id="PF00400">
    <property type="entry name" value="WD40"/>
    <property type="match status" value="1"/>
</dbReference>
<organism evidence="2 3">
    <name type="scientific">Grifola frondosa</name>
    <name type="common">Maitake</name>
    <name type="synonym">Polyporus frondosus</name>
    <dbReference type="NCBI Taxonomy" id="5627"/>
    <lineage>
        <taxon>Eukaryota</taxon>
        <taxon>Fungi</taxon>
        <taxon>Dikarya</taxon>
        <taxon>Basidiomycota</taxon>
        <taxon>Agaricomycotina</taxon>
        <taxon>Agaricomycetes</taxon>
        <taxon>Polyporales</taxon>
        <taxon>Grifolaceae</taxon>
        <taxon>Grifola</taxon>
    </lineage>
</organism>
<dbReference type="InterPro" id="IPR011047">
    <property type="entry name" value="Quinoprotein_ADH-like_sf"/>
</dbReference>
<dbReference type="SUPFAM" id="SSF50998">
    <property type="entry name" value="Quinoprotein alcohol dehydrogenase-like"/>
    <property type="match status" value="1"/>
</dbReference>
<dbReference type="AlphaFoldDB" id="A0A1C7MD76"/>
<dbReference type="EMBL" id="LUGG01000005">
    <property type="protein sequence ID" value="OBZ74893.1"/>
    <property type="molecule type" value="Genomic_DNA"/>
</dbReference>
<sequence>MDSQVICEVWNASSGALSQRFCLKVQDLATAFTPDGRSIVVVTPTNIQSIDAQTGGPSTIVTWSSPLPERGKPLIHFATDGRKVVLSRQDKTIYLWDGDSGKLRQILDTGEVQSVAFFPDGTRLVVADVNSCHILIWDVQLGKCLRVVDTSSGHAAAWGQIYCMTVSPLGDWLALGMGDGTISIIDCSHWDTLALVSCPRYINDLCFSPKGDRLVSSFSATIGIHIWDTAVMKETTYIESRLLDDYGWTGGVVFSPNSTQIATYSSHSQEGSAIDFWTISSGTCVHYLKQYDVLYDELPPELLFTNSEADGQLGIIIAREGQPVLLRDVTSWTLKASTPESYLCDDIHFFPDGKYLATAYSGTVTMWKTSDLSECWTVDLSSFGSVQDIRNSPESTDVLLVYCYDMTSREQSQCLLNFWSGDLLESTDVDEDIMPERRIMAWDHLDLYNGWIYSRKSRRRLFWLPPMLRPIYYWDGASCNNLFAIISNDHSLFTVLDLSSLIETSG</sequence>
<gene>
    <name evidence="2" type="primary">HET-E1_2</name>
    <name evidence="2" type="ORF">A0H81_05797</name>
</gene>
<dbReference type="OrthoDB" id="427368at2759"/>
<dbReference type="InterPro" id="IPR058543">
    <property type="entry name" value="Beta-prop_RSE1/DDB1/CPSF1_2nd"/>
</dbReference>
<feature type="domain" description="RSE1/DDB1/CPSF1 second beta-propeller" evidence="1">
    <location>
        <begin position="33"/>
        <end position="195"/>
    </location>
</feature>
<comment type="caution">
    <text evidence="2">The sequence shown here is derived from an EMBL/GenBank/DDBJ whole genome shotgun (WGS) entry which is preliminary data.</text>
</comment>
<evidence type="ECO:0000313" key="2">
    <source>
        <dbReference type="EMBL" id="OBZ74893.1"/>
    </source>
</evidence>
<dbReference type="InterPro" id="IPR001680">
    <property type="entry name" value="WD40_rpt"/>
</dbReference>
<dbReference type="Proteomes" id="UP000092993">
    <property type="component" value="Unassembled WGS sequence"/>
</dbReference>
<keyword evidence="3" id="KW-1185">Reference proteome</keyword>
<proteinExistence type="predicted"/>
<dbReference type="PANTHER" id="PTHR19879:SF9">
    <property type="entry name" value="TRANSCRIPTION INITIATION FACTOR TFIID SUBUNIT 5"/>
    <property type="match status" value="1"/>
</dbReference>
<evidence type="ECO:0000313" key="3">
    <source>
        <dbReference type="Proteomes" id="UP000092993"/>
    </source>
</evidence>
<accession>A0A1C7MD76</accession>
<evidence type="ECO:0000259" key="1">
    <source>
        <dbReference type="Pfam" id="PF23726"/>
    </source>
</evidence>
<dbReference type="STRING" id="5627.A0A1C7MD76"/>
<dbReference type="PANTHER" id="PTHR19879">
    <property type="entry name" value="TRANSCRIPTION INITIATION FACTOR TFIID"/>
    <property type="match status" value="1"/>
</dbReference>